<evidence type="ECO:0000256" key="1">
    <source>
        <dbReference type="SAM" id="MobiDB-lite"/>
    </source>
</evidence>
<dbReference type="Proteomes" id="UP000286931">
    <property type="component" value="Unassembled WGS sequence"/>
</dbReference>
<evidence type="ECO:0000313" key="4">
    <source>
        <dbReference type="Proteomes" id="UP000286931"/>
    </source>
</evidence>
<keyword evidence="2" id="KW-0472">Membrane</keyword>
<organism evidence="3 4">
    <name type="scientific">Embleya hyalina</name>
    <dbReference type="NCBI Taxonomy" id="516124"/>
    <lineage>
        <taxon>Bacteria</taxon>
        <taxon>Bacillati</taxon>
        <taxon>Actinomycetota</taxon>
        <taxon>Actinomycetes</taxon>
        <taxon>Kitasatosporales</taxon>
        <taxon>Streptomycetaceae</taxon>
        <taxon>Embleya</taxon>
    </lineage>
</organism>
<feature type="transmembrane region" description="Helical" evidence="2">
    <location>
        <begin position="6"/>
        <end position="26"/>
    </location>
</feature>
<keyword evidence="4" id="KW-1185">Reference proteome</keyword>
<dbReference type="EMBL" id="BIFH01000016">
    <property type="protein sequence ID" value="GCD94534.1"/>
    <property type="molecule type" value="Genomic_DNA"/>
</dbReference>
<keyword evidence="2" id="KW-1133">Transmembrane helix</keyword>
<feature type="region of interest" description="Disordered" evidence="1">
    <location>
        <begin position="65"/>
        <end position="168"/>
    </location>
</feature>
<keyword evidence="2" id="KW-0812">Transmembrane</keyword>
<comment type="caution">
    <text evidence="3">The sequence shown here is derived from an EMBL/GenBank/DDBJ whole genome shotgun (WGS) entry which is preliminary data.</text>
</comment>
<dbReference type="RefSeq" id="WP_174861341.1">
    <property type="nucleotide sequence ID" value="NZ_BIFH01000016.1"/>
</dbReference>
<accession>A0A401YIT7</accession>
<protein>
    <recommendedName>
        <fullName evidence="5">Secreted protein</fullName>
    </recommendedName>
</protein>
<dbReference type="AlphaFoldDB" id="A0A401YIT7"/>
<evidence type="ECO:0000256" key="2">
    <source>
        <dbReference type="SAM" id="Phobius"/>
    </source>
</evidence>
<sequence>MGELPGIAMVVGILAAAVGVCLWLAARVRRRGTGGAAIRAAMSAYDEALHGTANDAYVEIRLQERRKVPVRSPDDPWHPSRCDPTRRDDDRTAPPPRSRARRTPVRGRLRRLWSRRASADRDPGGTPRRVAAEATGPRAGRRFTARAPRARRFVPRTPTFGPVPNPVG</sequence>
<gene>
    <name evidence="3" type="ORF">EHYA_02203</name>
</gene>
<evidence type="ECO:0008006" key="5">
    <source>
        <dbReference type="Google" id="ProtNLM"/>
    </source>
</evidence>
<feature type="compositionally biased region" description="Basic residues" evidence="1">
    <location>
        <begin position="98"/>
        <end position="114"/>
    </location>
</feature>
<name>A0A401YIT7_9ACTN</name>
<reference evidence="3 4" key="1">
    <citation type="submission" date="2018-12" db="EMBL/GenBank/DDBJ databases">
        <title>Draft genome sequence of Embleya hyalina NBRC 13850T.</title>
        <authorList>
            <person name="Komaki H."/>
            <person name="Hosoyama A."/>
            <person name="Kimura A."/>
            <person name="Ichikawa N."/>
            <person name="Tamura T."/>
        </authorList>
    </citation>
    <scope>NUCLEOTIDE SEQUENCE [LARGE SCALE GENOMIC DNA]</scope>
    <source>
        <strain evidence="3 4">NBRC 13850</strain>
    </source>
</reference>
<evidence type="ECO:0000313" key="3">
    <source>
        <dbReference type="EMBL" id="GCD94534.1"/>
    </source>
</evidence>
<feature type="compositionally biased region" description="Basic residues" evidence="1">
    <location>
        <begin position="139"/>
        <end position="154"/>
    </location>
</feature>
<feature type="compositionally biased region" description="Basic and acidic residues" evidence="1">
    <location>
        <begin position="65"/>
        <end position="92"/>
    </location>
</feature>
<proteinExistence type="predicted"/>